<dbReference type="InterPro" id="IPR016135">
    <property type="entry name" value="UBQ-conjugating_enzyme/RWD"/>
</dbReference>
<feature type="region of interest" description="Disordered" evidence="2">
    <location>
        <begin position="193"/>
        <end position="212"/>
    </location>
</feature>
<dbReference type="InterPro" id="IPR050113">
    <property type="entry name" value="Ub_conjugating_enzyme"/>
</dbReference>
<sequence length="314" mass="34112">MATPKFSTKSPTIRRILREAAELSNSPSADYTAEPLESDLFEWHFTLRGPPNSVYSNGVYHGRIVLPPTYPLRPPSFRFMTPSGRFEANREICLSISGHHEETWQPAWGVRTALVALRSFMETDARGQLGGLETTDAVRQRLATESTSFKCTTCGKTNGEIIKECEERASEGSSSAQEVEVPKELNMGWRDEMEAKKQSQDQPAQASDEAEAAELAEGFVQTAPDTGSTAIDSSIPAPPTDLGNPTPTRTMALHPAPVPAVAPIPATVPVAPPAIQARQARRATDDGVPLWLDRTIVVLVVLLVALVLKIIFAL</sequence>
<keyword evidence="3" id="KW-1133">Transmembrane helix</keyword>
<dbReference type="SUPFAM" id="SSF54495">
    <property type="entry name" value="UBC-like"/>
    <property type="match status" value="1"/>
</dbReference>
<keyword evidence="1" id="KW-0833">Ubl conjugation pathway</keyword>
<proteinExistence type="predicted"/>
<dbReference type="SMART" id="SM00212">
    <property type="entry name" value="UBCc"/>
    <property type="match status" value="1"/>
</dbReference>
<dbReference type="PANTHER" id="PTHR24067">
    <property type="entry name" value="UBIQUITIN-CONJUGATING ENZYME E2"/>
    <property type="match status" value="1"/>
</dbReference>
<comment type="caution">
    <text evidence="5">The sequence shown here is derived from an EMBL/GenBank/DDBJ whole genome shotgun (WGS) entry which is preliminary data.</text>
</comment>
<dbReference type="EMBL" id="JAADYS010000422">
    <property type="protein sequence ID" value="KAF4469907.1"/>
    <property type="molecule type" value="Genomic_DNA"/>
</dbReference>
<dbReference type="Gene3D" id="3.10.110.10">
    <property type="entry name" value="Ubiquitin Conjugating Enzyme"/>
    <property type="match status" value="1"/>
</dbReference>
<dbReference type="InterPro" id="IPR000608">
    <property type="entry name" value="UBC"/>
</dbReference>
<accession>A0A8H4PL83</accession>
<evidence type="ECO:0000256" key="1">
    <source>
        <dbReference type="ARBA" id="ARBA00022786"/>
    </source>
</evidence>
<gene>
    <name evidence="5" type="ORF">FALBO_3193</name>
</gene>
<keyword evidence="3" id="KW-0812">Transmembrane</keyword>
<feature type="domain" description="UBC core" evidence="4">
    <location>
        <begin position="11"/>
        <end position="162"/>
    </location>
</feature>
<evidence type="ECO:0000313" key="5">
    <source>
        <dbReference type="EMBL" id="KAF4469907.1"/>
    </source>
</evidence>
<dbReference type="Pfam" id="PF00179">
    <property type="entry name" value="UQ_con"/>
    <property type="match status" value="1"/>
</dbReference>
<organism evidence="5 6">
    <name type="scientific">Fusarium albosuccineum</name>
    <dbReference type="NCBI Taxonomy" id="1237068"/>
    <lineage>
        <taxon>Eukaryota</taxon>
        <taxon>Fungi</taxon>
        <taxon>Dikarya</taxon>
        <taxon>Ascomycota</taxon>
        <taxon>Pezizomycotina</taxon>
        <taxon>Sordariomycetes</taxon>
        <taxon>Hypocreomycetidae</taxon>
        <taxon>Hypocreales</taxon>
        <taxon>Nectriaceae</taxon>
        <taxon>Fusarium</taxon>
        <taxon>Fusarium decemcellulare species complex</taxon>
    </lineage>
</organism>
<dbReference type="FunFam" id="3.10.110.10:FF:000093">
    <property type="entry name" value="Ubiquitin conjugating enzyme (UbcF), putative"/>
    <property type="match status" value="1"/>
</dbReference>
<evidence type="ECO:0000256" key="3">
    <source>
        <dbReference type="SAM" id="Phobius"/>
    </source>
</evidence>
<feature type="transmembrane region" description="Helical" evidence="3">
    <location>
        <begin position="291"/>
        <end position="312"/>
    </location>
</feature>
<keyword evidence="6" id="KW-1185">Reference proteome</keyword>
<name>A0A8H4PL83_9HYPO</name>
<reference evidence="5 6" key="1">
    <citation type="submission" date="2020-01" db="EMBL/GenBank/DDBJ databases">
        <title>Identification and distribution of gene clusters putatively required for synthesis of sphingolipid metabolism inhibitors in phylogenetically diverse species of the filamentous fungus Fusarium.</title>
        <authorList>
            <person name="Kim H.-S."/>
            <person name="Busman M."/>
            <person name="Brown D.W."/>
            <person name="Divon H."/>
            <person name="Uhlig S."/>
            <person name="Proctor R.H."/>
        </authorList>
    </citation>
    <scope>NUCLEOTIDE SEQUENCE [LARGE SCALE GENOMIC DNA]</scope>
    <source>
        <strain evidence="5 6">NRRL 20459</strain>
    </source>
</reference>
<keyword evidence="3" id="KW-0472">Membrane</keyword>
<dbReference type="PROSITE" id="PS50127">
    <property type="entry name" value="UBC_2"/>
    <property type="match status" value="1"/>
</dbReference>
<dbReference type="Proteomes" id="UP000554235">
    <property type="component" value="Unassembled WGS sequence"/>
</dbReference>
<dbReference type="CDD" id="cd23799">
    <property type="entry name" value="UBCc_UBE2J"/>
    <property type="match status" value="1"/>
</dbReference>
<evidence type="ECO:0000259" key="4">
    <source>
        <dbReference type="PROSITE" id="PS50127"/>
    </source>
</evidence>
<evidence type="ECO:0000313" key="6">
    <source>
        <dbReference type="Proteomes" id="UP000554235"/>
    </source>
</evidence>
<dbReference type="OrthoDB" id="1158011at2759"/>
<evidence type="ECO:0000256" key="2">
    <source>
        <dbReference type="SAM" id="MobiDB-lite"/>
    </source>
</evidence>
<protein>
    <submittedName>
        <fullName evidence="5">Ubiquitin-conjugating enzyme e2 j1</fullName>
    </submittedName>
</protein>
<dbReference type="AlphaFoldDB" id="A0A8H4PL83"/>